<name>A0A9J6DDC2_RHIMP</name>
<sequence>MTRKSTETFSGMLSGNEPWSRAYRWQVADRAGPCPVLRRLSVPVCYHCVGERRACETSYGKFLVRPHYDLEIVSGKRWKSAILRLLARSFLGPPIRGWRLASNAALVQRLLLALASLCLSLMQCQRYLPVSIQLLLPGTAGVCCIHVSQCCKIMRICLSEVHAIIVIAAFV</sequence>
<proteinExistence type="predicted"/>
<reference evidence="1" key="1">
    <citation type="journal article" date="2020" name="Cell">
        <title>Large-Scale Comparative Analyses of Tick Genomes Elucidate Their Genetic Diversity and Vector Capacities.</title>
        <authorList>
            <consortium name="Tick Genome and Microbiome Consortium (TIGMIC)"/>
            <person name="Jia N."/>
            <person name="Wang J."/>
            <person name="Shi W."/>
            <person name="Du L."/>
            <person name="Sun Y."/>
            <person name="Zhan W."/>
            <person name="Jiang J.F."/>
            <person name="Wang Q."/>
            <person name="Zhang B."/>
            <person name="Ji P."/>
            <person name="Bell-Sakyi L."/>
            <person name="Cui X.M."/>
            <person name="Yuan T.T."/>
            <person name="Jiang B.G."/>
            <person name="Yang W.F."/>
            <person name="Lam T.T."/>
            <person name="Chang Q.C."/>
            <person name="Ding S.J."/>
            <person name="Wang X.J."/>
            <person name="Zhu J.G."/>
            <person name="Ruan X.D."/>
            <person name="Zhao L."/>
            <person name="Wei J.T."/>
            <person name="Ye R.Z."/>
            <person name="Que T.C."/>
            <person name="Du C.H."/>
            <person name="Zhou Y.H."/>
            <person name="Cheng J.X."/>
            <person name="Dai P.F."/>
            <person name="Guo W.B."/>
            <person name="Han X.H."/>
            <person name="Huang E.J."/>
            <person name="Li L.F."/>
            <person name="Wei W."/>
            <person name="Gao Y.C."/>
            <person name="Liu J.Z."/>
            <person name="Shao H.Z."/>
            <person name="Wang X."/>
            <person name="Wang C.C."/>
            <person name="Yang T.C."/>
            <person name="Huo Q.B."/>
            <person name="Li W."/>
            <person name="Chen H.Y."/>
            <person name="Chen S.E."/>
            <person name="Zhou L.G."/>
            <person name="Ni X.B."/>
            <person name="Tian J.H."/>
            <person name="Sheng Y."/>
            <person name="Liu T."/>
            <person name="Pan Y.S."/>
            <person name="Xia L.Y."/>
            <person name="Li J."/>
            <person name="Zhao F."/>
            <person name="Cao W.C."/>
        </authorList>
    </citation>
    <scope>NUCLEOTIDE SEQUENCE</scope>
    <source>
        <strain evidence="1">Rmic-2018</strain>
    </source>
</reference>
<evidence type="ECO:0000313" key="2">
    <source>
        <dbReference type="Proteomes" id="UP000821866"/>
    </source>
</evidence>
<protein>
    <submittedName>
        <fullName evidence="1">Uncharacterized protein</fullName>
    </submittedName>
</protein>
<keyword evidence="2" id="KW-1185">Reference proteome</keyword>
<evidence type="ECO:0000313" key="1">
    <source>
        <dbReference type="EMBL" id="KAH8019979.1"/>
    </source>
</evidence>
<dbReference type="EMBL" id="JABSTU010000010">
    <property type="protein sequence ID" value="KAH8019979.1"/>
    <property type="molecule type" value="Genomic_DNA"/>
</dbReference>
<dbReference type="AlphaFoldDB" id="A0A9J6DDC2"/>
<organism evidence="1 2">
    <name type="scientific">Rhipicephalus microplus</name>
    <name type="common">Cattle tick</name>
    <name type="synonym">Boophilus microplus</name>
    <dbReference type="NCBI Taxonomy" id="6941"/>
    <lineage>
        <taxon>Eukaryota</taxon>
        <taxon>Metazoa</taxon>
        <taxon>Ecdysozoa</taxon>
        <taxon>Arthropoda</taxon>
        <taxon>Chelicerata</taxon>
        <taxon>Arachnida</taxon>
        <taxon>Acari</taxon>
        <taxon>Parasitiformes</taxon>
        <taxon>Ixodida</taxon>
        <taxon>Ixodoidea</taxon>
        <taxon>Ixodidae</taxon>
        <taxon>Rhipicephalinae</taxon>
        <taxon>Rhipicephalus</taxon>
        <taxon>Boophilus</taxon>
    </lineage>
</organism>
<gene>
    <name evidence="1" type="ORF">HPB51_023795</name>
</gene>
<comment type="caution">
    <text evidence="1">The sequence shown here is derived from an EMBL/GenBank/DDBJ whole genome shotgun (WGS) entry which is preliminary data.</text>
</comment>
<reference evidence="1" key="2">
    <citation type="submission" date="2021-09" db="EMBL/GenBank/DDBJ databases">
        <authorList>
            <person name="Jia N."/>
            <person name="Wang J."/>
            <person name="Shi W."/>
            <person name="Du L."/>
            <person name="Sun Y."/>
            <person name="Zhan W."/>
            <person name="Jiang J."/>
            <person name="Wang Q."/>
            <person name="Zhang B."/>
            <person name="Ji P."/>
            <person name="Sakyi L.B."/>
            <person name="Cui X."/>
            <person name="Yuan T."/>
            <person name="Jiang B."/>
            <person name="Yang W."/>
            <person name="Lam T.T.-Y."/>
            <person name="Chang Q."/>
            <person name="Ding S."/>
            <person name="Wang X."/>
            <person name="Zhu J."/>
            <person name="Ruan X."/>
            <person name="Zhao L."/>
            <person name="Wei J."/>
            <person name="Que T."/>
            <person name="Du C."/>
            <person name="Cheng J."/>
            <person name="Dai P."/>
            <person name="Han X."/>
            <person name="Huang E."/>
            <person name="Gao Y."/>
            <person name="Liu J."/>
            <person name="Shao H."/>
            <person name="Ye R."/>
            <person name="Li L."/>
            <person name="Wei W."/>
            <person name="Wang X."/>
            <person name="Wang C."/>
            <person name="Huo Q."/>
            <person name="Li W."/>
            <person name="Guo W."/>
            <person name="Chen H."/>
            <person name="Chen S."/>
            <person name="Zhou L."/>
            <person name="Zhou L."/>
            <person name="Ni X."/>
            <person name="Tian J."/>
            <person name="Zhou Y."/>
            <person name="Sheng Y."/>
            <person name="Liu T."/>
            <person name="Pan Y."/>
            <person name="Xia L."/>
            <person name="Li J."/>
            <person name="Zhao F."/>
            <person name="Cao W."/>
        </authorList>
    </citation>
    <scope>NUCLEOTIDE SEQUENCE</scope>
    <source>
        <strain evidence="1">Rmic-2018</strain>
        <tissue evidence="1">Larvae</tissue>
    </source>
</reference>
<dbReference type="Proteomes" id="UP000821866">
    <property type="component" value="Chromosome 8"/>
</dbReference>
<accession>A0A9J6DDC2</accession>